<protein>
    <submittedName>
        <fullName evidence="1">Uncharacterized protein</fullName>
    </submittedName>
</protein>
<dbReference type="EMBL" id="LR796261">
    <property type="protein sequence ID" value="CAB4132257.1"/>
    <property type="molecule type" value="Genomic_DNA"/>
</dbReference>
<proteinExistence type="predicted"/>
<accession>A0A6J5LGS0</accession>
<reference evidence="1" key="1">
    <citation type="submission" date="2020-04" db="EMBL/GenBank/DDBJ databases">
        <authorList>
            <person name="Chiriac C."/>
            <person name="Salcher M."/>
            <person name="Ghai R."/>
            <person name="Kavagutti S V."/>
        </authorList>
    </citation>
    <scope>NUCLEOTIDE SEQUENCE</scope>
</reference>
<sequence length="64" mass="7262">MNNEQAHKLLDEVKDGNHFPTILEITKALWQTGDIGIPKNLTAFDLDGINARREKIRMGQSQET</sequence>
<gene>
    <name evidence="1" type="ORF">UFOVP259_5</name>
</gene>
<evidence type="ECO:0000313" key="1">
    <source>
        <dbReference type="EMBL" id="CAB4132257.1"/>
    </source>
</evidence>
<name>A0A6J5LGS0_9CAUD</name>
<organism evidence="1">
    <name type="scientific">uncultured Caudovirales phage</name>
    <dbReference type="NCBI Taxonomy" id="2100421"/>
    <lineage>
        <taxon>Viruses</taxon>
        <taxon>Duplodnaviria</taxon>
        <taxon>Heunggongvirae</taxon>
        <taxon>Uroviricota</taxon>
        <taxon>Caudoviricetes</taxon>
        <taxon>Peduoviridae</taxon>
        <taxon>Maltschvirus</taxon>
        <taxon>Maltschvirus maltsch</taxon>
    </lineage>
</organism>